<protein>
    <submittedName>
        <fullName evidence="2">(northern house mosquito) hypothetical protein</fullName>
    </submittedName>
</protein>
<proteinExistence type="predicted"/>
<feature type="compositionally biased region" description="Polar residues" evidence="1">
    <location>
        <begin position="1"/>
        <end position="11"/>
    </location>
</feature>
<sequence>MWTSAVASSTPAPKHSRNEINDGKRSRLRWAQNSGKIPATKLPNPSARMANSLASFLLMLVSGSSRMLVTLTNGPCCWSVRSIVRFEIAIFEMVAGRLNSCCDEPDTVRALSFVCAAFAGWFSVTWPLIRTANWKLSHCGLINIRKILQLDTSHTLKTASHCYTKITPRYTTMLHHKRVEQLIFESFSFSRDSPAKSEKRAIECDGVGRTCTESSASSTPS</sequence>
<accession>A0A8D8FQP0</accession>
<organism evidence="2">
    <name type="scientific">Culex pipiens</name>
    <name type="common">House mosquito</name>
    <dbReference type="NCBI Taxonomy" id="7175"/>
    <lineage>
        <taxon>Eukaryota</taxon>
        <taxon>Metazoa</taxon>
        <taxon>Ecdysozoa</taxon>
        <taxon>Arthropoda</taxon>
        <taxon>Hexapoda</taxon>
        <taxon>Insecta</taxon>
        <taxon>Pterygota</taxon>
        <taxon>Neoptera</taxon>
        <taxon>Endopterygota</taxon>
        <taxon>Diptera</taxon>
        <taxon>Nematocera</taxon>
        <taxon>Culicoidea</taxon>
        <taxon>Culicidae</taxon>
        <taxon>Culicinae</taxon>
        <taxon>Culicini</taxon>
        <taxon>Culex</taxon>
        <taxon>Culex</taxon>
    </lineage>
</organism>
<feature type="region of interest" description="Disordered" evidence="1">
    <location>
        <begin position="1"/>
        <end position="25"/>
    </location>
</feature>
<evidence type="ECO:0000313" key="2">
    <source>
        <dbReference type="EMBL" id="CAG6481647.1"/>
    </source>
</evidence>
<feature type="compositionally biased region" description="Basic and acidic residues" evidence="1">
    <location>
        <begin position="16"/>
        <end position="25"/>
    </location>
</feature>
<dbReference type="AlphaFoldDB" id="A0A8D8FQP0"/>
<reference evidence="2" key="1">
    <citation type="submission" date="2021-05" db="EMBL/GenBank/DDBJ databases">
        <authorList>
            <person name="Alioto T."/>
            <person name="Alioto T."/>
            <person name="Gomez Garrido J."/>
        </authorList>
    </citation>
    <scope>NUCLEOTIDE SEQUENCE</scope>
</reference>
<name>A0A8D8FQP0_CULPI</name>
<evidence type="ECO:0000256" key="1">
    <source>
        <dbReference type="SAM" id="MobiDB-lite"/>
    </source>
</evidence>
<dbReference type="EMBL" id="HBUE01091200">
    <property type="protein sequence ID" value="CAG6481647.1"/>
    <property type="molecule type" value="Transcribed_RNA"/>
</dbReference>